<dbReference type="InParanoid" id="G0PML9"/>
<proteinExistence type="predicted"/>
<dbReference type="Proteomes" id="UP000008068">
    <property type="component" value="Unassembled WGS sequence"/>
</dbReference>
<dbReference type="EMBL" id="GL381442">
    <property type="protein sequence ID" value="EGT37926.1"/>
    <property type="molecule type" value="Genomic_DNA"/>
</dbReference>
<organism evidence="2">
    <name type="scientific">Caenorhabditis brenneri</name>
    <name type="common">Nematode worm</name>
    <dbReference type="NCBI Taxonomy" id="135651"/>
    <lineage>
        <taxon>Eukaryota</taxon>
        <taxon>Metazoa</taxon>
        <taxon>Ecdysozoa</taxon>
        <taxon>Nematoda</taxon>
        <taxon>Chromadorea</taxon>
        <taxon>Rhabditida</taxon>
        <taxon>Rhabditina</taxon>
        <taxon>Rhabditomorpha</taxon>
        <taxon>Rhabditoidea</taxon>
        <taxon>Rhabditidae</taxon>
        <taxon>Peloderinae</taxon>
        <taxon>Caenorhabditis</taxon>
    </lineage>
</organism>
<keyword evidence="2" id="KW-1185">Reference proteome</keyword>
<name>G0PML9_CAEBE</name>
<accession>G0PML9</accession>
<evidence type="ECO:0000313" key="1">
    <source>
        <dbReference type="EMBL" id="EGT37926.1"/>
    </source>
</evidence>
<protein>
    <submittedName>
        <fullName evidence="1">Uncharacterized protein</fullName>
    </submittedName>
</protein>
<reference evidence="2" key="1">
    <citation type="submission" date="2011-07" db="EMBL/GenBank/DDBJ databases">
        <authorList>
            <consortium name="Caenorhabditis brenneri Sequencing and Analysis Consortium"/>
            <person name="Wilson R.K."/>
        </authorList>
    </citation>
    <scope>NUCLEOTIDE SEQUENCE [LARGE SCALE GENOMIC DNA]</scope>
    <source>
        <strain evidence="2">PB2801</strain>
    </source>
</reference>
<gene>
    <name evidence="1" type="ORF">CAEBREN_19514</name>
</gene>
<sequence length="12" mass="1401">MRTGEHGLEKNE</sequence>
<evidence type="ECO:0000313" key="2">
    <source>
        <dbReference type="Proteomes" id="UP000008068"/>
    </source>
</evidence>